<evidence type="ECO:0000313" key="1">
    <source>
        <dbReference type="EMBL" id="NOU73441.1"/>
    </source>
</evidence>
<protein>
    <submittedName>
        <fullName evidence="1">Uncharacterized protein</fullName>
    </submittedName>
</protein>
<dbReference type="Proteomes" id="UP000616779">
    <property type="component" value="Unassembled WGS sequence"/>
</dbReference>
<organism evidence="1 2">
    <name type="scientific">Paenibacillus phytorum</name>
    <dbReference type="NCBI Taxonomy" id="2654977"/>
    <lineage>
        <taxon>Bacteria</taxon>
        <taxon>Bacillati</taxon>
        <taxon>Bacillota</taxon>
        <taxon>Bacilli</taxon>
        <taxon>Bacillales</taxon>
        <taxon>Paenibacillaceae</taxon>
        <taxon>Paenibacillus</taxon>
    </lineage>
</organism>
<sequence length="101" mass="12195">MDSTHKLTATYVSRYLNDCFGLEISPDDLLRKYPWHRLVWYHFFAYAFYKEKNYYESWDEVPDPVEGMIVNIISLEVLDRFQYRKGVWHDLGSATADCWKE</sequence>
<reference evidence="1 2" key="1">
    <citation type="submission" date="2019-10" db="EMBL/GenBank/DDBJ databases">
        <title>Description of Paenibacillus terrestris sp. nov.</title>
        <authorList>
            <person name="Carlier A."/>
            <person name="Qi S."/>
        </authorList>
    </citation>
    <scope>NUCLEOTIDE SEQUENCE [LARGE SCALE GENOMIC DNA]</scope>
    <source>
        <strain evidence="1 2">LMG 31458</strain>
    </source>
</reference>
<comment type="caution">
    <text evidence="1">The sequence shown here is derived from an EMBL/GenBank/DDBJ whole genome shotgun (WGS) entry which is preliminary data.</text>
</comment>
<name>A0ABX1Y018_9BACL</name>
<evidence type="ECO:0000313" key="2">
    <source>
        <dbReference type="Proteomes" id="UP000616779"/>
    </source>
</evidence>
<accession>A0ABX1Y018</accession>
<dbReference type="EMBL" id="WHOA01000125">
    <property type="protein sequence ID" value="NOU73441.1"/>
    <property type="molecule type" value="Genomic_DNA"/>
</dbReference>
<keyword evidence="2" id="KW-1185">Reference proteome</keyword>
<proteinExistence type="predicted"/>
<dbReference type="RefSeq" id="WP_171644849.1">
    <property type="nucleotide sequence ID" value="NZ_WHOA01000125.1"/>
</dbReference>
<gene>
    <name evidence="1" type="ORF">GC098_18780</name>
</gene>